<dbReference type="Proteomes" id="UP000254677">
    <property type="component" value="Unassembled WGS sequence"/>
</dbReference>
<evidence type="ECO:0000256" key="3">
    <source>
        <dbReference type="ARBA" id="ARBA00023157"/>
    </source>
</evidence>
<evidence type="ECO:0000259" key="6">
    <source>
        <dbReference type="PROSITE" id="PS51352"/>
    </source>
</evidence>
<evidence type="ECO:0000256" key="1">
    <source>
        <dbReference type="ARBA" id="ARBA00022729"/>
    </source>
</evidence>
<dbReference type="OrthoDB" id="9780340at2"/>
<dbReference type="InterPro" id="IPR001853">
    <property type="entry name" value="DSBA-like_thioredoxin_dom"/>
</dbReference>
<dbReference type="RefSeq" id="WP_115221836.1">
    <property type="nucleotide sequence ID" value="NZ_CAXYJE010000002.1"/>
</dbReference>
<accession>A0A378J6T4</accession>
<evidence type="ECO:0000313" key="8">
    <source>
        <dbReference type="Proteomes" id="UP000254677"/>
    </source>
</evidence>
<evidence type="ECO:0000256" key="4">
    <source>
        <dbReference type="ARBA" id="ARBA00023284"/>
    </source>
</evidence>
<keyword evidence="8" id="KW-1185">Reference proteome</keyword>
<dbReference type="AlphaFoldDB" id="A0A378J6T4"/>
<dbReference type="InterPro" id="IPR036249">
    <property type="entry name" value="Thioredoxin-like_sf"/>
</dbReference>
<dbReference type="Gene3D" id="3.40.30.10">
    <property type="entry name" value="Glutaredoxin"/>
    <property type="match status" value="1"/>
</dbReference>
<dbReference type="GO" id="GO:0016491">
    <property type="term" value="F:oxidoreductase activity"/>
    <property type="evidence" value="ECO:0007669"/>
    <property type="project" value="UniProtKB-KW"/>
</dbReference>
<protein>
    <submittedName>
        <fullName evidence="7">27 kDa outer membrane protein</fullName>
    </submittedName>
</protein>
<gene>
    <name evidence="7" type="primary">dsbA_1</name>
    <name evidence="7" type="ORF">NCTC13292_02227</name>
</gene>
<evidence type="ECO:0000256" key="2">
    <source>
        <dbReference type="ARBA" id="ARBA00023002"/>
    </source>
</evidence>
<dbReference type="InterPro" id="IPR013766">
    <property type="entry name" value="Thioredoxin_domain"/>
</dbReference>
<feature type="signal peptide" evidence="5">
    <location>
        <begin position="1"/>
        <end position="23"/>
    </location>
</feature>
<proteinExistence type="predicted"/>
<sequence>MKFTSLLAAGALITAMNSPVVMAADTDTMTDAQKKAIEKVVHDYLVNNPEVLIEASQALQQKQQQTMQQQAQAAIKDNASQLFNDSMAVAGNPKGNVTLVEFFDYQCIHCKKMASVLSDLVKKDNNLRIVYKEFPIFGKSSELASRAALAAGMQGKYQAMHDALLKQEKRLNEQLILSTAKSLGLNMAKLKTDMNSKAVTDALNANRELAEKLRLMGTPAFIVAATPAGKFKEGSVPSFIPGAAGEEALQELIKKAASNQ</sequence>
<dbReference type="Pfam" id="PF01323">
    <property type="entry name" value="DSBA"/>
    <property type="match status" value="1"/>
</dbReference>
<dbReference type="EMBL" id="UGOA01000001">
    <property type="protein sequence ID" value="STX43524.1"/>
    <property type="molecule type" value="Genomic_DNA"/>
</dbReference>
<name>A0A378J6T4_9GAMM</name>
<dbReference type="InterPro" id="IPR041205">
    <property type="entry name" value="ScsC_N"/>
</dbReference>
<organism evidence="7 8">
    <name type="scientific">Legionella donaldsonii</name>
    <dbReference type="NCBI Taxonomy" id="45060"/>
    <lineage>
        <taxon>Bacteria</taxon>
        <taxon>Pseudomonadati</taxon>
        <taxon>Pseudomonadota</taxon>
        <taxon>Gammaproteobacteria</taxon>
        <taxon>Legionellales</taxon>
        <taxon>Legionellaceae</taxon>
        <taxon>Legionella</taxon>
    </lineage>
</organism>
<keyword evidence="2" id="KW-0560">Oxidoreductase</keyword>
<dbReference type="PROSITE" id="PS51352">
    <property type="entry name" value="THIOREDOXIN_2"/>
    <property type="match status" value="1"/>
</dbReference>
<feature type="domain" description="Thioredoxin" evidence="6">
    <location>
        <begin position="61"/>
        <end position="258"/>
    </location>
</feature>
<dbReference type="PANTHER" id="PTHR13887:SF14">
    <property type="entry name" value="DISULFIDE BOND FORMATION PROTEIN D"/>
    <property type="match status" value="1"/>
</dbReference>
<dbReference type="CDD" id="cd03023">
    <property type="entry name" value="DsbA_Com1_like"/>
    <property type="match status" value="1"/>
</dbReference>
<keyword evidence="4" id="KW-0676">Redox-active center</keyword>
<evidence type="ECO:0000313" key="7">
    <source>
        <dbReference type="EMBL" id="STX43524.1"/>
    </source>
</evidence>
<dbReference type="Pfam" id="PF18312">
    <property type="entry name" value="ScsC_N"/>
    <property type="match status" value="1"/>
</dbReference>
<dbReference type="SUPFAM" id="SSF52833">
    <property type="entry name" value="Thioredoxin-like"/>
    <property type="match status" value="1"/>
</dbReference>
<evidence type="ECO:0000256" key="5">
    <source>
        <dbReference type="SAM" id="SignalP"/>
    </source>
</evidence>
<reference evidence="7 8" key="1">
    <citation type="submission" date="2018-06" db="EMBL/GenBank/DDBJ databases">
        <authorList>
            <consortium name="Pathogen Informatics"/>
            <person name="Doyle S."/>
        </authorList>
    </citation>
    <scope>NUCLEOTIDE SEQUENCE [LARGE SCALE GENOMIC DNA]</scope>
    <source>
        <strain evidence="7 8">NCTC13292</strain>
    </source>
</reference>
<keyword evidence="3" id="KW-1015">Disulfide bond</keyword>
<keyword evidence="1 5" id="KW-0732">Signal</keyword>
<dbReference type="PANTHER" id="PTHR13887">
    <property type="entry name" value="GLUTATHIONE S-TRANSFERASE KAPPA"/>
    <property type="match status" value="1"/>
</dbReference>
<feature type="chain" id="PRO_5016682239" evidence="5">
    <location>
        <begin position="24"/>
        <end position="260"/>
    </location>
</feature>